<dbReference type="Proteomes" id="UP000275078">
    <property type="component" value="Unassembled WGS sequence"/>
</dbReference>
<evidence type="ECO:0000313" key="1">
    <source>
        <dbReference type="EMBL" id="RPA77916.1"/>
    </source>
</evidence>
<accession>A0A3N4HXU4</accession>
<evidence type="ECO:0000313" key="2">
    <source>
        <dbReference type="Proteomes" id="UP000275078"/>
    </source>
</evidence>
<proteinExistence type="predicted"/>
<dbReference type="AlphaFoldDB" id="A0A3N4HXU4"/>
<dbReference type="EMBL" id="ML119719">
    <property type="protein sequence ID" value="RPA77916.1"/>
    <property type="molecule type" value="Genomic_DNA"/>
</dbReference>
<name>A0A3N4HXU4_ASCIM</name>
<protein>
    <submittedName>
        <fullName evidence="1">Uncharacterized protein</fullName>
    </submittedName>
</protein>
<organism evidence="1 2">
    <name type="scientific">Ascobolus immersus RN42</name>
    <dbReference type="NCBI Taxonomy" id="1160509"/>
    <lineage>
        <taxon>Eukaryota</taxon>
        <taxon>Fungi</taxon>
        <taxon>Dikarya</taxon>
        <taxon>Ascomycota</taxon>
        <taxon>Pezizomycotina</taxon>
        <taxon>Pezizomycetes</taxon>
        <taxon>Pezizales</taxon>
        <taxon>Ascobolaceae</taxon>
        <taxon>Ascobolus</taxon>
    </lineage>
</organism>
<gene>
    <name evidence="1" type="ORF">BJ508DRAFT_329801</name>
</gene>
<reference evidence="1 2" key="1">
    <citation type="journal article" date="2018" name="Nat. Ecol. Evol.">
        <title>Pezizomycetes genomes reveal the molecular basis of ectomycorrhizal truffle lifestyle.</title>
        <authorList>
            <person name="Murat C."/>
            <person name="Payen T."/>
            <person name="Noel B."/>
            <person name="Kuo A."/>
            <person name="Morin E."/>
            <person name="Chen J."/>
            <person name="Kohler A."/>
            <person name="Krizsan K."/>
            <person name="Balestrini R."/>
            <person name="Da Silva C."/>
            <person name="Montanini B."/>
            <person name="Hainaut M."/>
            <person name="Levati E."/>
            <person name="Barry K.W."/>
            <person name="Belfiori B."/>
            <person name="Cichocki N."/>
            <person name="Clum A."/>
            <person name="Dockter R.B."/>
            <person name="Fauchery L."/>
            <person name="Guy J."/>
            <person name="Iotti M."/>
            <person name="Le Tacon F."/>
            <person name="Lindquist E.A."/>
            <person name="Lipzen A."/>
            <person name="Malagnac F."/>
            <person name="Mello A."/>
            <person name="Molinier V."/>
            <person name="Miyauchi S."/>
            <person name="Poulain J."/>
            <person name="Riccioni C."/>
            <person name="Rubini A."/>
            <person name="Sitrit Y."/>
            <person name="Splivallo R."/>
            <person name="Traeger S."/>
            <person name="Wang M."/>
            <person name="Zifcakova L."/>
            <person name="Wipf D."/>
            <person name="Zambonelli A."/>
            <person name="Paolocci F."/>
            <person name="Nowrousian M."/>
            <person name="Ottonello S."/>
            <person name="Baldrian P."/>
            <person name="Spatafora J.W."/>
            <person name="Henrissat B."/>
            <person name="Nagy L.G."/>
            <person name="Aury J.M."/>
            <person name="Wincker P."/>
            <person name="Grigoriev I.V."/>
            <person name="Bonfante P."/>
            <person name="Martin F.M."/>
        </authorList>
    </citation>
    <scope>NUCLEOTIDE SEQUENCE [LARGE SCALE GENOMIC DNA]</scope>
    <source>
        <strain evidence="1 2">RN42</strain>
    </source>
</reference>
<keyword evidence="2" id="KW-1185">Reference proteome</keyword>
<sequence length="68" mass="7666">MPALTVSQLAARHRPTSQFTVSDSAARHCHIQPRYAYPPYPTLQLVTTVSDCATRHRHIRLRNSSPPT</sequence>